<dbReference type="KEGG" id="acek:FLP30_03335"/>
<sequence length="276" mass="29585">MAISSVSPVSQYITAMKDEDTAAANYAKTDATTKLEISKFEESASTITSASDLLNNYTALQVVLGAYNLSSISKQTALIKDLLTQDPTSSKSLAKSSGNATWLAFADAFSTWGKNGGSSTDAVFTSDKIDSIVSSFQLNQYEGNDDNSDSGVGNALYFTRSIGSKTSLAEIMSDSKLLKVVVTVSGYDPDQFGALDYDQQVRMLSKTFDINDFSSDKKIQQYAERYLAMLQINPQTTDKPATMMDLFGGDGDSNSILALFDSSSSSTSGSLYSGLF</sequence>
<name>A0A5C1YLN5_9PROT</name>
<dbReference type="EMBL" id="CP043506">
    <property type="protein sequence ID" value="QEO16903.1"/>
    <property type="molecule type" value="Genomic_DNA"/>
</dbReference>
<keyword evidence="2" id="KW-1185">Reference proteome</keyword>
<proteinExistence type="predicted"/>
<protein>
    <submittedName>
        <fullName evidence="1">DUF1217 domain-containing protein</fullName>
    </submittedName>
</protein>
<accession>A0A5C1YLN5</accession>
<dbReference type="RefSeq" id="WP_149278583.1">
    <property type="nucleotide sequence ID" value="NZ_CP043506.1"/>
</dbReference>
<dbReference type="OrthoDB" id="7824597at2"/>
<reference evidence="1 2" key="1">
    <citation type="submission" date="2019-09" db="EMBL/GenBank/DDBJ databases">
        <title>Genome sequencing of strain KACC 21233.</title>
        <authorList>
            <person name="Heo J."/>
            <person name="Kim S.-J."/>
            <person name="Kim J.-S."/>
            <person name="Hong S.-B."/>
            <person name="Kwon S.-W."/>
        </authorList>
    </citation>
    <scope>NUCLEOTIDE SEQUENCE [LARGE SCALE GENOMIC DNA]</scope>
    <source>
        <strain evidence="1 2">KACC 21233</strain>
    </source>
</reference>
<dbReference type="SUPFAM" id="SSF158837">
    <property type="entry name" value="AGR C 984p-like"/>
    <property type="match status" value="1"/>
</dbReference>
<dbReference type="Proteomes" id="UP000324536">
    <property type="component" value="Chromosome"/>
</dbReference>
<dbReference type="AlphaFoldDB" id="A0A5C1YLN5"/>
<organism evidence="1 2">
    <name type="scientific">Acetobacter vaccinii</name>
    <dbReference type="NCBI Taxonomy" id="2592655"/>
    <lineage>
        <taxon>Bacteria</taxon>
        <taxon>Pseudomonadati</taxon>
        <taxon>Pseudomonadota</taxon>
        <taxon>Alphaproteobacteria</taxon>
        <taxon>Acetobacterales</taxon>
        <taxon>Acetobacteraceae</taxon>
        <taxon>Acetobacter</taxon>
    </lineage>
</organism>
<dbReference type="InterPro" id="IPR023157">
    <property type="entry name" value="AGR-C-984p-like_sf"/>
</dbReference>
<evidence type="ECO:0000313" key="2">
    <source>
        <dbReference type="Proteomes" id="UP000324536"/>
    </source>
</evidence>
<dbReference type="InterPro" id="IPR010626">
    <property type="entry name" value="DUF1217"/>
</dbReference>
<dbReference type="Gene3D" id="1.10.3700.10">
    <property type="entry name" value="AGR C 984p-like"/>
    <property type="match status" value="1"/>
</dbReference>
<gene>
    <name evidence="1" type="ORF">FLP30_03335</name>
</gene>
<evidence type="ECO:0000313" key="1">
    <source>
        <dbReference type="EMBL" id="QEO16903.1"/>
    </source>
</evidence>
<dbReference type="Pfam" id="PF06748">
    <property type="entry name" value="DUF1217"/>
    <property type="match status" value="1"/>
</dbReference>